<dbReference type="NCBIfam" id="TIGR03342">
    <property type="entry name" value="dsrC_tusE_dsvC"/>
    <property type="match status" value="1"/>
</dbReference>
<name>A0A371R0V1_9CREN</name>
<dbReference type="InterPro" id="IPR007453">
    <property type="entry name" value="DsrC/TusE"/>
</dbReference>
<comment type="caution">
    <text evidence="4">The sequence shown here is derived from an EMBL/GenBank/DDBJ whole genome shotgun (WGS) entry which is preliminary data.</text>
</comment>
<comment type="similarity">
    <text evidence="2">Belongs to the DsrC/TusE family.</text>
</comment>
<evidence type="ECO:0000313" key="5">
    <source>
        <dbReference type="Proteomes" id="UP000256877"/>
    </source>
</evidence>
<dbReference type="AlphaFoldDB" id="A0A371R0V1"/>
<dbReference type="PIRSF" id="PIRSF006223">
    <property type="entry name" value="DsrC_TusE"/>
    <property type="match status" value="1"/>
</dbReference>
<comment type="subcellular location">
    <subcellularLocation>
        <location evidence="1">Cytoplasm</location>
    </subcellularLocation>
</comment>
<dbReference type="Pfam" id="PF04358">
    <property type="entry name" value="DsrC"/>
    <property type="match status" value="1"/>
</dbReference>
<sequence length="111" mass="12687">MPVKCPGEYQVDGKKVILDEDCFMQNPEDWDEKVAEWMARELEGIQKMTEEHWKLVKYLREYWETFGSCPPIKMVTKETGFSLEKIYQLFPSGPAHGACKVAGAPKPTGCV</sequence>
<dbReference type="SUPFAM" id="SSF69721">
    <property type="entry name" value="DsrC, the gamma subunit of dissimilatory sulfite reductase"/>
    <property type="match status" value="1"/>
</dbReference>
<dbReference type="GO" id="GO:0005737">
    <property type="term" value="C:cytoplasm"/>
    <property type="evidence" value="ECO:0007669"/>
    <property type="project" value="UniProtKB-SubCell"/>
</dbReference>
<keyword evidence="3" id="KW-0963">Cytoplasm</keyword>
<dbReference type="PANTHER" id="PTHR37010:SF1">
    <property type="entry name" value="SULFURTRANSFERASE TUSE"/>
    <property type="match status" value="1"/>
</dbReference>
<dbReference type="InterPro" id="IPR042072">
    <property type="entry name" value="DsrC-like_C"/>
</dbReference>
<dbReference type="EMBL" id="NMUF01000032">
    <property type="protein sequence ID" value="RFA96918.1"/>
    <property type="molecule type" value="Genomic_DNA"/>
</dbReference>
<dbReference type="PANTHER" id="PTHR37010">
    <property type="entry name" value="SULFURTRANSFERASE TUSE"/>
    <property type="match status" value="1"/>
</dbReference>
<dbReference type="Proteomes" id="UP000256877">
    <property type="component" value="Unassembled WGS sequence"/>
</dbReference>
<dbReference type="Gene3D" id="3.30.1420.10">
    <property type="match status" value="1"/>
</dbReference>
<dbReference type="RefSeq" id="WP_116430569.1">
    <property type="nucleotide sequence ID" value="NZ_NMUF01000032.1"/>
</dbReference>
<proteinExistence type="inferred from homology"/>
<evidence type="ECO:0000256" key="1">
    <source>
        <dbReference type="ARBA" id="ARBA00004496"/>
    </source>
</evidence>
<dbReference type="Gene3D" id="1.10.10.370">
    <property type="entry name" value="DsrC-like protein, C-terminal domain"/>
    <property type="match status" value="1"/>
</dbReference>
<dbReference type="OrthoDB" id="23307at2157"/>
<organism evidence="4 5">
    <name type="scientific">Pyrobaculum aerophilum</name>
    <dbReference type="NCBI Taxonomy" id="13773"/>
    <lineage>
        <taxon>Archaea</taxon>
        <taxon>Thermoproteota</taxon>
        <taxon>Thermoprotei</taxon>
        <taxon>Thermoproteales</taxon>
        <taxon>Thermoproteaceae</taxon>
        <taxon>Pyrobaculum</taxon>
    </lineage>
</organism>
<evidence type="ECO:0000256" key="3">
    <source>
        <dbReference type="ARBA" id="ARBA00022490"/>
    </source>
</evidence>
<evidence type="ECO:0000256" key="2">
    <source>
        <dbReference type="ARBA" id="ARBA00005718"/>
    </source>
</evidence>
<dbReference type="InterPro" id="IPR043163">
    <property type="entry name" value="DsrC-like_N"/>
</dbReference>
<reference evidence="4 5" key="1">
    <citation type="submission" date="2017-07" db="EMBL/GenBank/DDBJ databases">
        <title>Draft genome sequence of aerobic hyperthermophilic archaea, Pyrobaculum aerophilum YKB31 and YKB32.</title>
        <authorList>
            <person name="Mochizuki T."/>
            <person name="Berliner A.J."/>
            <person name="Yoshida-Takashima Y."/>
            <person name="Takaki Y."/>
            <person name="Nunoura T."/>
            <person name="Takai K."/>
        </authorList>
    </citation>
    <scope>NUCLEOTIDE SEQUENCE [LARGE SCALE GENOMIC DNA]</scope>
    <source>
        <strain evidence="4 5">YKB32</strain>
    </source>
</reference>
<dbReference type="GO" id="GO:0097163">
    <property type="term" value="F:sulfur carrier activity"/>
    <property type="evidence" value="ECO:0007669"/>
    <property type="project" value="TreeGrafter"/>
</dbReference>
<evidence type="ECO:0000313" key="4">
    <source>
        <dbReference type="EMBL" id="RFA96918.1"/>
    </source>
</evidence>
<gene>
    <name evidence="4" type="ORF">CGL52_10125</name>
</gene>
<accession>A0A371R0V1</accession>
<dbReference type="InterPro" id="IPR025526">
    <property type="entry name" value="DsrC-like_dom_sf"/>
</dbReference>
<protein>
    <submittedName>
        <fullName evidence="4">Siroheme-sulfite reductase subunit gamma</fullName>
    </submittedName>
</protein>
<dbReference type="GO" id="GO:0002143">
    <property type="term" value="P:tRNA wobble position uridine thiolation"/>
    <property type="evidence" value="ECO:0007669"/>
    <property type="project" value="TreeGrafter"/>
</dbReference>